<evidence type="ECO:0000313" key="1">
    <source>
        <dbReference type="EMBL" id="QUH28786.1"/>
    </source>
</evidence>
<evidence type="ECO:0000313" key="2">
    <source>
        <dbReference type="Proteomes" id="UP000677305"/>
    </source>
</evidence>
<dbReference type="KEGG" id="vgu:HYG85_07620"/>
<dbReference type="Proteomes" id="UP000677305">
    <property type="component" value="Chromosome"/>
</dbReference>
<dbReference type="EMBL" id="CP058561">
    <property type="protein sequence ID" value="QUH28786.1"/>
    <property type="molecule type" value="Genomic_DNA"/>
</dbReference>
<keyword evidence="2" id="KW-1185">Reference proteome</keyword>
<accession>A0A8J8M9E0</accession>
<protein>
    <submittedName>
        <fullName evidence="1">Uncharacterized protein</fullName>
    </submittedName>
</protein>
<dbReference type="RefSeq" id="WP_212692994.1">
    <property type="nucleotide sequence ID" value="NZ_CP058561.1"/>
</dbReference>
<organism evidence="1 2">
    <name type="scientific">Vallitalea guaymasensis</name>
    <dbReference type="NCBI Taxonomy" id="1185412"/>
    <lineage>
        <taxon>Bacteria</taxon>
        <taxon>Bacillati</taxon>
        <taxon>Bacillota</taxon>
        <taxon>Clostridia</taxon>
        <taxon>Lachnospirales</taxon>
        <taxon>Vallitaleaceae</taxon>
        <taxon>Vallitalea</taxon>
    </lineage>
</organism>
<name>A0A8J8M9E0_9FIRM</name>
<sequence>MNKVYKSWLNESLKISQLINGEKIVFTCPNCNSHEVDYQYIGDSKTGIGYLLFWCNKCLKGIHISRVIIPPKAKFISFDISDEELLRKVPNFEQVLP</sequence>
<reference evidence="1 2" key="1">
    <citation type="submission" date="2020-07" db="EMBL/GenBank/DDBJ databases">
        <title>Vallitalea guaymasensis genome.</title>
        <authorList>
            <person name="Postec A."/>
        </authorList>
    </citation>
    <scope>NUCLEOTIDE SEQUENCE [LARGE SCALE GENOMIC DNA]</scope>
    <source>
        <strain evidence="1 2">Ra1766G1</strain>
    </source>
</reference>
<dbReference type="AlphaFoldDB" id="A0A8J8M9E0"/>
<proteinExistence type="predicted"/>
<gene>
    <name evidence="1" type="ORF">HYG85_07620</name>
</gene>